<sequence length="244" mass="27067">MLKHSLLIALFAGVSYAGAQTKFQPQDTEFYEPVPRVVNTKANAAPSDAIVLFDGKNLTEWVSDKDGSSQPQWTINDNVLTVKPGSGGIHTKKDFQDFQLHIEWKSPETIKGEGQGRGNSGIFMQGKYELQVLDNDNNKTYTNGQAGSIYKQSPPLVESRKPESGWHTYDVIYTAPRFNKDGQLIKRGLVTVLHNGVLVQNNTEIQGTTEYIGLPKMQAHGAGPIGLQDHGDLVSFRNIWIREL</sequence>
<reference evidence="3" key="2">
    <citation type="submission" date="2020-09" db="EMBL/GenBank/DDBJ databases">
        <authorList>
            <person name="Sun Q."/>
            <person name="Zhou Y."/>
        </authorList>
    </citation>
    <scope>NUCLEOTIDE SEQUENCE</scope>
    <source>
        <strain evidence="3">CGMCC 1.15966</strain>
    </source>
</reference>
<evidence type="ECO:0000259" key="2">
    <source>
        <dbReference type="Pfam" id="PF06439"/>
    </source>
</evidence>
<keyword evidence="1" id="KW-0732">Signal</keyword>
<evidence type="ECO:0000256" key="1">
    <source>
        <dbReference type="SAM" id="SignalP"/>
    </source>
</evidence>
<dbReference type="Proteomes" id="UP000614460">
    <property type="component" value="Unassembled WGS sequence"/>
</dbReference>
<gene>
    <name evidence="3" type="ORF">GCM10011516_30570</name>
</gene>
<evidence type="ECO:0000313" key="4">
    <source>
        <dbReference type="Proteomes" id="UP000614460"/>
    </source>
</evidence>
<dbReference type="Pfam" id="PF06439">
    <property type="entry name" value="3keto-disac_hyd"/>
    <property type="match status" value="1"/>
</dbReference>
<dbReference type="AlphaFoldDB" id="A0A8H9G2B2"/>
<protein>
    <submittedName>
        <fullName evidence="3">Endo-1,3-1,4-beta glucanase-related protein</fullName>
    </submittedName>
</protein>
<dbReference type="RefSeq" id="WP_182499530.1">
    <property type="nucleotide sequence ID" value="NZ_BMKM01000010.1"/>
</dbReference>
<proteinExistence type="predicted"/>
<feature type="domain" description="3-keto-alpha-glucoside-1,2-lyase/3-keto-2-hydroxy-glucal hydratase" evidence="2">
    <location>
        <begin position="49"/>
        <end position="242"/>
    </location>
</feature>
<keyword evidence="4" id="KW-1185">Reference proteome</keyword>
<comment type="caution">
    <text evidence="3">The sequence shown here is derived from an EMBL/GenBank/DDBJ whole genome shotgun (WGS) entry which is preliminary data.</text>
</comment>
<evidence type="ECO:0000313" key="3">
    <source>
        <dbReference type="EMBL" id="GGE30672.1"/>
    </source>
</evidence>
<accession>A0A8H9G2B2</accession>
<dbReference type="GO" id="GO:0016787">
    <property type="term" value="F:hydrolase activity"/>
    <property type="evidence" value="ECO:0007669"/>
    <property type="project" value="InterPro"/>
</dbReference>
<dbReference type="Gene3D" id="2.60.120.560">
    <property type="entry name" value="Exo-inulinase, domain 1"/>
    <property type="match status" value="1"/>
</dbReference>
<dbReference type="InterPro" id="IPR010496">
    <property type="entry name" value="AL/BT2_dom"/>
</dbReference>
<feature type="chain" id="PRO_5034241477" evidence="1">
    <location>
        <begin position="20"/>
        <end position="244"/>
    </location>
</feature>
<feature type="signal peptide" evidence="1">
    <location>
        <begin position="1"/>
        <end position="19"/>
    </location>
</feature>
<dbReference type="EMBL" id="BMKM01000010">
    <property type="protein sequence ID" value="GGE30672.1"/>
    <property type="molecule type" value="Genomic_DNA"/>
</dbReference>
<reference evidence="3" key="1">
    <citation type="journal article" date="2014" name="Int. J. Syst. Evol. Microbiol.">
        <title>Complete genome sequence of Corynebacterium casei LMG S-19264T (=DSM 44701T), isolated from a smear-ripened cheese.</title>
        <authorList>
            <consortium name="US DOE Joint Genome Institute (JGI-PGF)"/>
            <person name="Walter F."/>
            <person name="Albersmeier A."/>
            <person name="Kalinowski J."/>
            <person name="Ruckert C."/>
        </authorList>
    </citation>
    <scope>NUCLEOTIDE SEQUENCE</scope>
    <source>
        <strain evidence="3">CGMCC 1.15966</strain>
    </source>
</reference>
<organism evidence="3 4">
    <name type="scientific">Sphingobacterium cellulitidis</name>
    <dbReference type="NCBI Taxonomy" id="1768011"/>
    <lineage>
        <taxon>Bacteria</taxon>
        <taxon>Pseudomonadati</taxon>
        <taxon>Bacteroidota</taxon>
        <taxon>Sphingobacteriia</taxon>
        <taxon>Sphingobacteriales</taxon>
        <taxon>Sphingobacteriaceae</taxon>
        <taxon>Sphingobacterium</taxon>
    </lineage>
</organism>
<name>A0A8H9G2B2_9SPHI</name>